<dbReference type="InterPro" id="IPR039424">
    <property type="entry name" value="SBP_5"/>
</dbReference>
<keyword evidence="2" id="KW-0813">Transport</keyword>
<feature type="domain" description="Solute-binding protein family 5" evidence="5">
    <location>
        <begin position="87"/>
        <end position="437"/>
    </location>
</feature>
<keyword evidence="3 4" id="KW-0732">Signal</keyword>
<dbReference type="GO" id="GO:0015833">
    <property type="term" value="P:peptide transport"/>
    <property type="evidence" value="ECO:0007669"/>
    <property type="project" value="TreeGrafter"/>
</dbReference>
<evidence type="ECO:0000259" key="5">
    <source>
        <dbReference type="Pfam" id="PF00496"/>
    </source>
</evidence>
<evidence type="ECO:0000256" key="4">
    <source>
        <dbReference type="SAM" id="SignalP"/>
    </source>
</evidence>
<dbReference type="PANTHER" id="PTHR30290">
    <property type="entry name" value="PERIPLASMIC BINDING COMPONENT OF ABC TRANSPORTER"/>
    <property type="match status" value="1"/>
</dbReference>
<dbReference type="GO" id="GO:0043190">
    <property type="term" value="C:ATP-binding cassette (ABC) transporter complex"/>
    <property type="evidence" value="ECO:0007669"/>
    <property type="project" value="InterPro"/>
</dbReference>
<dbReference type="Gene3D" id="3.40.190.10">
    <property type="entry name" value="Periplasmic binding protein-like II"/>
    <property type="match status" value="1"/>
</dbReference>
<organism evidence="6 7">
    <name type="scientific">Actinoallomurus bryophytorum</name>
    <dbReference type="NCBI Taxonomy" id="1490222"/>
    <lineage>
        <taxon>Bacteria</taxon>
        <taxon>Bacillati</taxon>
        <taxon>Actinomycetota</taxon>
        <taxon>Actinomycetes</taxon>
        <taxon>Streptosporangiales</taxon>
        <taxon>Thermomonosporaceae</taxon>
        <taxon>Actinoallomurus</taxon>
    </lineage>
</organism>
<dbReference type="EMBL" id="VFOZ01000003">
    <property type="protein sequence ID" value="TQL87891.1"/>
    <property type="molecule type" value="Genomic_DNA"/>
</dbReference>
<evidence type="ECO:0000256" key="1">
    <source>
        <dbReference type="ARBA" id="ARBA00005695"/>
    </source>
</evidence>
<dbReference type="GO" id="GO:0042597">
    <property type="term" value="C:periplasmic space"/>
    <property type="evidence" value="ECO:0007669"/>
    <property type="project" value="UniProtKB-ARBA"/>
</dbReference>
<dbReference type="Proteomes" id="UP000316096">
    <property type="component" value="Unassembled WGS sequence"/>
</dbReference>
<dbReference type="Gene3D" id="3.10.105.10">
    <property type="entry name" value="Dipeptide-binding Protein, Domain 3"/>
    <property type="match status" value="1"/>
</dbReference>
<dbReference type="PROSITE" id="PS51257">
    <property type="entry name" value="PROKAR_LIPOPROTEIN"/>
    <property type="match status" value="1"/>
</dbReference>
<keyword evidence="7" id="KW-1185">Reference proteome</keyword>
<dbReference type="InterPro" id="IPR030678">
    <property type="entry name" value="Peptide/Ni-bd"/>
</dbReference>
<evidence type="ECO:0000313" key="7">
    <source>
        <dbReference type="Proteomes" id="UP000316096"/>
    </source>
</evidence>
<reference evidence="6 7" key="1">
    <citation type="submission" date="2019-06" db="EMBL/GenBank/DDBJ databases">
        <title>Sequencing the genomes of 1000 actinobacteria strains.</title>
        <authorList>
            <person name="Klenk H.-P."/>
        </authorList>
    </citation>
    <scope>NUCLEOTIDE SEQUENCE [LARGE SCALE GENOMIC DNA]</scope>
    <source>
        <strain evidence="6 7">DSM 102200</strain>
    </source>
</reference>
<dbReference type="Pfam" id="PF00496">
    <property type="entry name" value="SBP_bac_5"/>
    <property type="match status" value="1"/>
</dbReference>
<dbReference type="InterPro" id="IPR000914">
    <property type="entry name" value="SBP_5_dom"/>
</dbReference>
<name>A0A543BST8_9ACTN</name>
<accession>A0A543BST8</accession>
<dbReference type="PANTHER" id="PTHR30290:SF9">
    <property type="entry name" value="OLIGOPEPTIDE-BINDING PROTEIN APPA"/>
    <property type="match status" value="1"/>
</dbReference>
<evidence type="ECO:0000313" key="6">
    <source>
        <dbReference type="EMBL" id="TQL87891.1"/>
    </source>
</evidence>
<dbReference type="Gene3D" id="3.90.76.10">
    <property type="entry name" value="Dipeptide-binding Protein, Domain 1"/>
    <property type="match status" value="1"/>
</dbReference>
<dbReference type="GO" id="GO:1904680">
    <property type="term" value="F:peptide transmembrane transporter activity"/>
    <property type="evidence" value="ECO:0007669"/>
    <property type="project" value="TreeGrafter"/>
</dbReference>
<feature type="chain" id="PRO_5038897069" evidence="4">
    <location>
        <begin position="30"/>
        <end position="515"/>
    </location>
</feature>
<proteinExistence type="inferred from homology"/>
<evidence type="ECO:0000256" key="2">
    <source>
        <dbReference type="ARBA" id="ARBA00022448"/>
    </source>
</evidence>
<feature type="signal peptide" evidence="4">
    <location>
        <begin position="1"/>
        <end position="29"/>
    </location>
</feature>
<dbReference type="PIRSF" id="PIRSF002741">
    <property type="entry name" value="MppA"/>
    <property type="match status" value="1"/>
</dbReference>
<gene>
    <name evidence="6" type="ORF">FB559_8502</name>
</gene>
<sequence>MDPVERDHPGGRRRTVLACLAALATLATAACGIHPATAGRDPGTLVIDTANYPSTLDPGKQYDADTYAVYRNIFDQLLRRNPRTQALVPWIATSWRQTDATTWRFAIRRDVRFSDGSPLTAVDAAFSINRILDKKFASQQFANFSMISKATTDGADLVIHTARPAPTLLTYLTTLSVVPQHYVEKAGEQKFAAKPVGSGPYMLESATAGSQVALKANPLWWGPRTSVRAAVFRAVPSVASRVVDLQSRKADLATTLTPDAADQIKRDPKLAVLSTPTERIAYLAFNTIKGGPANDPRVRQAIAAAIDYNALIKNLQRGYAKPINSLLTPLAFGYDKALPDDRYDPATARRLVAQAGAKGRTVVMDTSPSFNPQIVQAIQADLAAVGLKVQIRSTDQPTYLKKVQDPGHNWGSLRFGRWSCACLDADGVIYPLFHTGGIWSSYTNPAFDRLVEQARTVIDPKRRTALYDEAFRILARDLPGLGLFQDYAIYGANSRVSWTPDAQESFYLDAMKVRR</sequence>
<comment type="similarity">
    <text evidence="1">Belongs to the bacterial solute-binding protein 5 family.</text>
</comment>
<dbReference type="SUPFAM" id="SSF53850">
    <property type="entry name" value="Periplasmic binding protein-like II"/>
    <property type="match status" value="1"/>
</dbReference>
<dbReference type="AlphaFoldDB" id="A0A543BST8"/>
<dbReference type="OrthoDB" id="5168028at2"/>
<dbReference type="RefSeq" id="WP_141963515.1">
    <property type="nucleotide sequence ID" value="NZ_VFOZ01000003.1"/>
</dbReference>
<comment type="caution">
    <text evidence="6">The sequence shown here is derived from an EMBL/GenBank/DDBJ whole genome shotgun (WGS) entry which is preliminary data.</text>
</comment>
<protein>
    <submittedName>
        <fullName evidence="6">Peptide/nickel transport system substrate-binding protein</fullName>
    </submittedName>
</protein>
<evidence type="ECO:0000256" key="3">
    <source>
        <dbReference type="ARBA" id="ARBA00022729"/>
    </source>
</evidence>